<gene>
    <name evidence="1" type="ORF">HGG79_18725</name>
</gene>
<dbReference type="AlphaFoldDB" id="A0A923EAR2"/>
<dbReference type="Proteomes" id="UP000563151">
    <property type="component" value="Unassembled WGS sequence"/>
</dbReference>
<evidence type="ECO:0000313" key="1">
    <source>
        <dbReference type="EMBL" id="MBC2399782.1"/>
    </source>
</evidence>
<comment type="caution">
    <text evidence="1">The sequence shown here is derived from an EMBL/GenBank/DDBJ whole genome shotgun (WGS) entry which is preliminary data.</text>
</comment>
<accession>A0A923EAR2</accession>
<sequence length="130" mass="15033">MEKEGVVSLWIGNTKSNKFLNDYMEMKYTEEGEWEPSEFLNDFNIDMDDVEEDFIEKVRYEEVSDDLECLLSGCSYEDVVIPNIKKNVGNIGGKNINTVILVYNLEYSGDKVTVNNGTYSMEYICTVEYQ</sequence>
<dbReference type="InterPro" id="IPR025560">
    <property type="entry name" value="Imm22"/>
</dbReference>
<evidence type="ECO:0000313" key="2">
    <source>
        <dbReference type="Proteomes" id="UP000563151"/>
    </source>
</evidence>
<keyword evidence="2" id="KW-1185">Reference proteome</keyword>
<name>A0A923EAR2_CLOTT</name>
<proteinExistence type="predicted"/>
<dbReference type="EMBL" id="JAAZWO010000035">
    <property type="protein sequence ID" value="MBC2399782.1"/>
    <property type="molecule type" value="Genomic_DNA"/>
</dbReference>
<reference evidence="1 2" key="1">
    <citation type="submission" date="2020-04" db="EMBL/GenBank/DDBJ databases">
        <title>Genomic insights into acetone-butanol-ethanol (ABE) fermentation by sequencing solventogenic clostridia strains.</title>
        <authorList>
            <person name="Brown S."/>
        </authorList>
    </citation>
    <scope>NUCLEOTIDE SEQUENCE [LARGE SCALE GENOMIC DNA]</scope>
    <source>
        <strain evidence="1 2">DJ011</strain>
    </source>
</reference>
<dbReference type="RefSeq" id="WP_035152745.1">
    <property type="nucleotide sequence ID" value="NZ_JAAZWO010000035.1"/>
</dbReference>
<organism evidence="1 2">
    <name type="scientific">Clostridium tetanomorphum</name>
    <dbReference type="NCBI Taxonomy" id="1553"/>
    <lineage>
        <taxon>Bacteria</taxon>
        <taxon>Bacillati</taxon>
        <taxon>Bacillota</taxon>
        <taxon>Clostridia</taxon>
        <taxon>Eubacteriales</taxon>
        <taxon>Clostridiaceae</taxon>
        <taxon>Clostridium</taxon>
    </lineage>
</organism>
<protein>
    <submittedName>
        <fullName evidence="1">Immunity 22 family protein</fullName>
    </submittedName>
</protein>
<dbReference type="Pfam" id="PF14112">
    <property type="entry name" value="DUF4284"/>
    <property type="match status" value="1"/>
</dbReference>